<dbReference type="ESTHER" id="micsr-c1eap0">
    <property type="family name" value="6_AlphaBeta_hydrolase"/>
</dbReference>
<dbReference type="Gene3D" id="3.40.50.1820">
    <property type="entry name" value="alpha/beta hydrolase"/>
    <property type="match status" value="1"/>
</dbReference>
<dbReference type="GO" id="GO:0042171">
    <property type="term" value="F:lysophosphatidic acid acyltransferase activity"/>
    <property type="evidence" value="ECO:0007669"/>
    <property type="project" value="TreeGrafter"/>
</dbReference>
<accession>C1EAP0</accession>
<dbReference type="EMBL" id="CP001328">
    <property type="protein sequence ID" value="ACO64894.1"/>
    <property type="molecule type" value="Genomic_DNA"/>
</dbReference>
<dbReference type="OMA" id="WAFAEHW"/>
<gene>
    <name evidence="2" type="ORF">MICPUN_108624</name>
</gene>
<feature type="domain" description="AB hydrolase-1" evidence="1">
    <location>
        <begin position="1"/>
        <end position="241"/>
    </location>
</feature>
<dbReference type="AlphaFoldDB" id="C1EAP0"/>
<dbReference type="GO" id="GO:0006654">
    <property type="term" value="P:phosphatidic acid biosynthetic process"/>
    <property type="evidence" value="ECO:0007669"/>
    <property type="project" value="TreeGrafter"/>
</dbReference>
<sequence>MVFVHGSYHAAWCWSEHWFDYFASRGHDCYAISCRGQGKSDVPQGVSVAATLVEHADDVTAFCASLETPPVLVGHSFGGLVAQQVMCRRNPPELAALALVASVPPTGNGPMVRRFLARNFIASVKITYAFIAGAFKTNAALCRECFFSRDLPESELLAHMGQIAESCNVRLLDLKALDDVLPIPAPRAGSAPVCVMGGRDDFVVDVEGLEETAEWGRTEAIVMEDAAHDLMLDTRWERAAAALDGWMATNVSA</sequence>
<evidence type="ECO:0000313" key="2">
    <source>
        <dbReference type="EMBL" id="ACO64894.1"/>
    </source>
</evidence>
<dbReference type="GO" id="GO:0052689">
    <property type="term" value="F:carboxylic ester hydrolase activity"/>
    <property type="evidence" value="ECO:0007669"/>
    <property type="project" value="TreeGrafter"/>
</dbReference>
<dbReference type="InterPro" id="IPR029058">
    <property type="entry name" value="AB_hydrolase_fold"/>
</dbReference>
<dbReference type="PANTHER" id="PTHR42886:SF42">
    <property type="entry name" value="ALPHA_BETA-HYDROLASES SUPERFAMILY PROTEIN"/>
    <property type="match status" value="1"/>
</dbReference>
<dbReference type="InterPro" id="IPR000073">
    <property type="entry name" value="AB_hydrolase_1"/>
</dbReference>
<dbReference type="SUPFAM" id="SSF53474">
    <property type="entry name" value="alpha/beta-Hydrolases"/>
    <property type="match status" value="1"/>
</dbReference>
<dbReference type="eggNOG" id="ENOG502QTPE">
    <property type="taxonomic scope" value="Eukaryota"/>
</dbReference>
<organism evidence="2 3">
    <name type="scientific">Micromonas commoda (strain RCC299 / NOUM17 / CCMP2709)</name>
    <name type="common">Picoplanktonic green alga</name>
    <dbReference type="NCBI Taxonomy" id="296587"/>
    <lineage>
        <taxon>Eukaryota</taxon>
        <taxon>Viridiplantae</taxon>
        <taxon>Chlorophyta</taxon>
        <taxon>Mamiellophyceae</taxon>
        <taxon>Mamiellales</taxon>
        <taxon>Mamiellaceae</taxon>
        <taxon>Micromonas</taxon>
    </lineage>
</organism>
<keyword evidence="3" id="KW-1185">Reference proteome</keyword>
<evidence type="ECO:0000313" key="3">
    <source>
        <dbReference type="Proteomes" id="UP000002009"/>
    </source>
</evidence>
<reference evidence="2 3" key="1">
    <citation type="journal article" date="2009" name="Science">
        <title>Green evolution and dynamic adaptations revealed by genomes of the marine picoeukaryotes Micromonas.</title>
        <authorList>
            <person name="Worden A.Z."/>
            <person name="Lee J.H."/>
            <person name="Mock T."/>
            <person name="Rouze P."/>
            <person name="Simmons M.P."/>
            <person name="Aerts A.L."/>
            <person name="Allen A.E."/>
            <person name="Cuvelier M.L."/>
            <person name="Derelle E."/>
            <person name="Everett M.V."/>
            <person name="Foulon E."/>
            <person name="Grimwood J."/>
            <person name="Gundlach H."/>
            <person name="Henrissat B."/>
            <person name="Napoli C."/>
            <person name="McDonald S.M."/>
            <person name="Parker M.S."/>
            <person name="Rombauts S."/>
            <person name="Salamov A."/>
            <person name="Von Dassow P."/>
            <person name="Badger J.H."/>
            <person name="Coutinho P.M."/>
            <person name="Demir E."/>
            <person name="Dubchak I."/>
            <person name="Gentemann C."/>
            <person name="Eikrem W."/>
            <person name="Gready J.E."/>
            <person name="John U."/>
            <person name="Lanier W."/>
            <person name="Lindquist E.A."/>
            <person name="Lucas S."/>
            <person name="Mayer K.F."/>
            <person name="Moreau H."/>
            <person name="Not F."/>
            <person name="Otillar R."/>
            <person name="Panaud O."/>
            <person name="Pangilinan J."/>
            <person name="Paulsen I."/>
            <person name="Piegu B."/>
            <person name="Poliakov A."/>
            <person name="Robbens S."/>
            <person name="Schmutz J."/>
            <person name="Toulza E."/>
            <person name="Wyss T."/>
            <person name="Zelensky A."/>
            <person name="Zhou K."/>
            <person name="Armbrust E.V."/>
            <person name="Bhattacharya D."/>
            <person name="Goodenough U.W."/>
            <person name="Van de Peer Y."/>
            <person name="Grigoriev I.V."/>
        </authorList>
    </citation>
    <scope>NUCLEOTIDE SEQUENCE [LARGE SCALE GENOMIC DNA]</scope>
    <source>
        <strain evidence="3">RCC299 / NOUM17</strain>
    </source>
</reference>
<dbReference type="STRING" id="296587.C1EAP0"/>
<dbReference type="FunCoup" id="C1EAP0">
    <property type="interactions" value="102"/>
</dbReference>
<dbReference type="Proteomes" id="UP000002009">
    <property type="component" value="Chromosome 7"/>
</dbReference>
<dbReference type="GeneID" id="8244927"/>
<dbReference type="RefSeq" id="XP_002503636.1">
    <property type="nucleotide sequence ID" value="XM_002503590.1"/>
</dbReference>
<dbReference type="Pfam" id="PF12697">
    <property type="entry name" value="Abhydrolase_6"/>
    <property type="match status" value="1"/>
</dbReference>
<evidence type="ECO:0000259" key="1">
    <source>
        <dbReference type="Pfam" id="PF12697"/>
    </source>
</evidence>
<dbReference type="KEGG" id="mis:MICPUN_108624"/>
<dbReference type="InParanoid" id="C1EAP0"/>
<proteinExistence type="predicted"/>
<dbReference type="PANTHER" id="PTHR42886">
    <property type="entry name" value="RE40534P-RELATED"/>
    <property type="match status" value="1"/>
</dbReference>
<protein>
    <recommendedName>
        <fullName evidence="1">AB hydrolase-1 domain-containing protein</fullName>
    </recommendedName>
</protein>
<dbReference type="GO" id="GO:0055088">
    <property type="term" value="P:lipid homeostasis"/>
    <property type="evidence" value="ECO:0007669"/>
    <property type="project" value="TreeGrafter"/>
</dbReference>
<dbReference type="OrthoDB" id="8119704at2759"/>
<name>C1EAP0_MICCC</name>